<reference evidence="1 2" key="1">
    <citation type="submission" date="2015-03" db="EMBL/GenBank/DDBJ databases">
        <title>Draft genome of the nematode, Opisthorchis viverrini.</title>
        <authorList>
            <person name="Mitreva M."/>
        </authorList>
    </citation>
    <scope>NUCLEOTIDE SEQUENCE [LARGE SCALE GENOMIC DNA]</scope>
    <source>
        <strain evidence="1">Khon Kaen</strain>
    </source>
</reference>
<gene>
    <name evidence="1" type="ORF">X801_04828</name>
</gene>
<protein>
    <submittedName>
        <fullName evidence="1">Uncharacterized protein</fullName>
    </submittedName>
</protein>
<name>A0A1S8WY60_OPIVI</name>
<accession>A0A1S8WY60</accession>
<evidence type="ECO:0000313" key="1">
    <source>
        <dbReference type="EMBL" id="OON19305.1"/>
    </source>
</evidence>
<sequence>MKLSIFLKSLPNSLTLIPWLLQFDRLSATVYYAFSKAVLYCNTLELYSNSFFSIRGRIAVYIQQTHVRSSTLGTWNAHIREFLIPYLNSKIYFAGAEDSSSIAVENVDLRATEVLSIGGSVNAGDMKSAALNHAVRTQLHRTFTKADYAPFLIGFSPLSRAVFGSWGTVRFFADYAHMVGVDVDLCSPIMLDRLTGKLNRHMTDGSNGGMVEPITVT</sequence>
<organism evidence="1 2">
    <name type="scientific">Opisthorchis viverrini</name>
    <name type="common">Southeast Asian liver fluke</name>
    <dbReference type="NCBI Taxonomy" id="6198"/>
    <lineage>
        <taxon>Eukaryota</taxon>
        <taxon>Metazoa</taxon>
        <taxon>Spiralia</taxon>
        <taxon>Lophotrochozoa</taxon>
        <taxon>Platyhelminthes</taxon>
        <taxon>Trematoda</taxon>
        <taxon>Digenea</taxon>
        <taxon>Opisthorchiida</taxon>
        <taxon>Opisthorchiata</taxon>
        <taxon>Opisthorchiidae</taxon>
        <taxon>Opisthorchis</taxon>
    </lineage>
</organism>
<dbReference type="AlphaFoldDB" id="A0A1S8WY60"/>
<proteinExistence type="predicted"/>
<feature type="non-terminal residue" evidence="1">
    <location>
        <position position="217"/>
    </location>
</feature>
<dbReference type="EMBL" id="KV893430">
    <property type="protein sequence ID" value="OON19305.1"/>
    <property type="molecule type" value="Genomic_DNA"/>
</dbReference>
<keyword evidence="2" id="KW-1185">Reference proteome</keyword>
<dbReference type="Proteomes" id="UP000243686">
    <property type="component" value="Unassembled WGS sequence"/>
</dbReference>
<evidence type="ECO:0000313" key="2">
    <source>
        <dbReference type="Proteomes" id="UP000243686"/>
    </source>
</evidence>